<evidence type="ECO:0000256" key="1">
    <source>
        <dbReference type="ARBA" id="ARBA00022553"/>
    </source>
</evidence>
<evidence type="ECO:0000256" key="2">
    <source>
        <dbReference type="PROSITE-ProRule" id="PRU00169"/>
    </source>
</evidence>
<dbReference type="EMBL" id="QGGV01000006">
    <property type="protein sequence ID" value="PWK55766.1"/>
    <property type="molecule type" value="Genomic_DNA"/>
</dbReference>
<sequence length="238" mass="25279">MPSTLEDLVMLQPPTAERPLLGTVILLVEDSRHACEAMRLICQRSGARIRRAESLASAERHLRTYRPRIAVVDLGLPDGSGLDLIRRLARAEPRIDGILAVSGDEALGAAALDAGADAFLSKPLASVSRFQAVVVALLPEPIRTTTLARPVIDTVEPDPIALRDDLCLAADLLRSDPEARTIAYVATFLASLAKDAGDPALAEIAGRIAALSDGTGGVATARRLATEVQSRIDRLELV</sequence>
<dbReference type="PANTHER" id="PTHR44591">
    <property type="entry name" value="STRESS RESPONSE REGULATOR PROTEIN 1"/>
    <property type="match status" value="1"/>
</dbReference>
<dbReference type="InterPro" id="IPR001789">
    <property type="entry name" value="Sig_transdc_resp-reg_receiver"/>
</dbReference>
<dbReference type="Gene3D" id="3.40.50.2300">
    <property type="match status" value="1"/>
</dbReference>
<keyword evidence="5" id="KW-1185">Reference proteome</keyword>
<protein>
    <submittedName>
        <fullName evidence="4">Response regulator receiver domain-containing protein</fullName>
    </submittedName>
</protein>
<reference evidence="4 5" key="1">
    <citation type="submission" date="2018-05" db="EMBL/GenBank/DDBJ databases">
        <title>Genomic Encyclopedia of Type Strains, Phase IV (KMG-IV): sequencing the most valuable type-strain genomes for metagenomic binning, comparative biology and taxonomic classification.</title>
        <authorList>
            <person name="Goeker M."/>
        </authorList>
    </citation>
    <scope>NUCLEOTIDE SEQUENCE [LARGE SCALE GENOMIC DNA]</scope>
    <source>
        <strain evidence="4 5">DSM 103371</strain>
    </source>
</reference>
<dbReference type="GO" id="GO:0000160">
    <property type="term" value="P:phosphorelay signal transduction system"/>
    <property type="evidence" value="ECO:0007669"/>
    <property type="project" value="InterPro"/>
</dbReference>
<dbReference type="AlphaFoldDB" id="A0A316G738"/>
<dbReference type="PANTHER" id="PTHR44591:SF3">
    <property type="entry name" value="RESPONSE REGULATORY DOMAIN-CONTAINING PROTEIN"/>
    <property type="match status" value="1"/>
</dbReference>
<dbReference type="SUPFAM" id="SSF52172">
    <property type="entry name" value="CheY-like"/>
    <property type="match status" value="1"/>
</dbReference>
<proteinExistence type="predicted"/>
<dbReference type="Pfam" id="PF00072">
    <property type="entry name" value="Response_reg"/>
    <property type="match status" value="1"/>
</dbReference>
<dbReference type="Proteomes" id="UP000245390">
    <property type="component" value="Unassembled WGS sequence"/>
</dbReference>
<name>A0A316G738_9RHOB</name>
<gene>
    <name evidence="4" type="ORF">C8D95_106162</name>
</gene>
<comment type="caution">
    <text evidence="4">The sequence shown here is derived from an EMBL/GenBank/DDBJ whole genome shotgun (WGS) entry which is preliminary data.</text>
</comment>
<evidence type="ECO:0000259" key="3">
    <source>
        <dbReference type="PROSITE" id="PS50110"/>
    </source>
</evidence>
<accession>A0A316G738</accession>
<dbReference type="SMART" id="SM00448">
    <property type="entry name" value="REC"/>
    <property type="match status" value="1"/>
</dbReference>
<dbReference type="PROSITE" id="PS50110">
    <property type="entry name" value="RESPONSE_REGULATORY"/>
    <property type="match status" value="1"/>
</dbReference>
<feature type="domain" description="Response regulatory" evidence="3">
    <location>
        <begin position="24"/>
        <end position="137"/>
    </location>
</feature>
<keyword evidence="1 2" id="KW-0597">Phosphoprotein</keyword>
<evidence type="ECO:0000313" key="4">
    <source>
        <dbReference type="EMBL" id="PWK55766.1"/>
    </source>
</evidence>
<dbReference type="RefSeq" id="WP_241239700.1">
    <property type="nucleotide sequence ID" value="NZ_CP034588.1"/>
</dbReference>
<dbReference type="CDD" id="cd00156">
    <property type="entry name" value="REC"/>
    <property type="match status" value="1"/>
</dbReference>
<organism evidence="4 5">
    <name type="scientific">Silicimonas algicola</name>
    <dbReference type="NCBI Taxonomy" id="1826607"/>
    <lineage>
        <taxon>Bacteria</taxon>
        <taxon>Pseudomonadati</taxon>
        <taxon>Pseudomonadota</taxon>
        <taxon>Alphaproteobacteria</taxon>
        <taxon>Rhodobacterales</taxon>
        <taxon>Paracoccaceae</taxon>
    </lineage>
</organism>
<dbReference type="InterPro" id="IPR050595">
    <property type="entry name" value="Bact_response_regulator"/>
</dbReference>
<feature type="modified residue" description="4-aspartylphosphate" evidence="2">
    <location>
        <position position="73"/>
    </location>
</feature>
<dbReference type="InterPro" id="IPR011006">
    <property type="entry name" value="CheY-like_superfamily"/>
</dbReference>
<evidence type="ECO:0000313" key="5">
    <source>
        <dbReference type="Proteomes" id="UP000245390"/>
    </source>
</evidence>